<comment type="caution">
    <text evidence="2">The sequence shown here is derived from an EMBL/GenBank/DDBJ whole genome shotgun (WGS) entry which is preliminary data.</text>
</comment>
<gene>
    <name evidence="2" type="ORF">M0R45_010908</name>
</gene>
<evidence type="ECO:0000256" key="1">
    <source>
        <dbReference type="SAM" id="MobiDB-lite"/>
    </source>
</evidence>
<keyword evidence="3" id="KW-1185">Reference proteome</keyword>
<evidence type="ECO:0000313" key="2">
    <source>
        <dbReference type="EMBL" id="KAK9945388.1"/>
    </source>
</evidence>
<accession>A0AAW1YC55</accession>
<dbReference type="Proteomes" id="UP001457282">
    <property type="component" value="Unassembled WGS sequence"/>
</dbReference>
<evidence type="ECO:0000313" key="3">
    <source>
        <dbReference type="Proteomes" id="UP001457282"/>
    </source>
</evidence>
<name>A0AAW1YC55_RUBAR</name>
<feature type="region of interest" description="Disordered" evidence="1">
    <location>
        <begin position="1"/>
        <end position="24"/>
    </location>
</feature>
<reference evidence="2 3" key="1">
    <citation type="journal article" date="2023" name="G3 (Bethesda)">
        <title>A chromosome-length genome assembly and annotation of blackberry (Rubus argutus, cv. 'Hillquist').</title>
        <authorList>
            <person name="Bruna T."/>
            <person name="Aryal R."/>
            <person name="Dudchenko O."/>
            <person name="Sargent D.J."/>
            <person name="Mead D."/>
            <person name="Buti M."/>
            <person name="Cavallini A."/>
            <person name="Hytonen T."/>
            <person name="Andres J."/>
            <person name="Pham M."/>
            <person name="Weisz D."/>
            <person name="Mascagni F."/>
            <person name="Usai G."/>
            <person name="Natali L."/>
            <person name="Bassil N."/>
            <person name="Fernandez G.E."/>
            <person name="Lomsadze A."/>
            <person name="Armour M."/>
            <person name="Olukolu B."/>
            <person name="Poorten T."/>
            <person name="Britton C."/>
            <person name="Davik J."/>
            <person name="Ashrafi H."/>
            <person name="Aiden E.L."/>
            <person name="Borodovsky M."/>
            <person name="Worthington M."/>
        </authorList>
    </citation>
    <scope>NUCLEOTIDE SEQUENCE [LARGE SCALE GENOMIC DNA]</scope>
    <source>
        <strain evidence="2">PI 553951</strain>
    </source>
</reference>
<dbReference type="AlphaFoldDB" id="A0AAW1YC55"/>
<dbReference type="EMBL" id="JBEDUW010000002">
    <property type="protein sequence ID" value="KAK9945388.1"/>
    <property type="molecule type" value="Genomic_DNA"/>
</dbReference>
<sequence>MAATSAWKSGGAGDGDSSGGDWHPGKHTLLYSSPKLDCAAKAKYDRVIRNAWDCEWPSLYRSWVGSRGPRDQNG</sequence>
<protein>
    <submittedName>
        <fullName evidence="2">Uncharacterized protein</fullName>
    </submittedName>
</protein>
<organism evidence="2 3">
    <name type="scientific">Rubus argutus</name>
    <name type="common">Southern blackberry</name>
    <dbReference type="NCBI Taxonomy" id="59490"/>
    <lineage>
        <taxon>Eukaryota</taxon>
        <taxon>Viridiplantae</taxon>
        <taxon>Streptophyta</taxon>
        <taxon>Embryophyta</taxon>
        <taxon>Tracheophyta</taxon>
        <taxon>Spermatophyta</taxon>
        <taxon>Magnoliopsida</taxon>
        <taxon>eudicotyledons</taxon>
        <taxon>Gunneridae</taxon>
        <taxon>Pentapetalae</taxon>
        <taxon>rosids</taxon>
        <taxon>fabids</taxon>
        <taxon>Rosales</taxon>
        <taxon>Rosaceae</taxon>
        <taxon>Rosoideae</taxon>
        <taxon>Rosoideae incertae sedis</taxon>
        <taxon>Rubus</taxon>
    </lineage>
</organism>
<proteinExistence type="predicted"/>